<dbReference type="EMBL" id="JBIGIC010000005">
    <property type="protein sequence ID" value="MFG6487495.1"/>
    <property type="molecule type" value="Genomic_DNA"/>
</dbReference>
<keyword evidence="3" id="KW-1185">Reference proteome</keyword>
<gene>
    <name evidence="2" type="ORF">ACG04R_12505</name>
</gene>
<keyword evidence="1" id="KW-0472">Membrane</keyword>
<keyword evidence="1" id="KW-1133">Transmembrane helix</keyword>
<comment type="caution">
    <text evidence="2">The sequence shown here is derived from an EMBL/GenBank/DDBJ whole genome shotgun (WGS) entry which is preliminary data.</text>
</comment>
<feature type="transmembrane region" description="Helical" evidence="1">
    <location>
        <begin position="5"/>
        <end position="22"/>
    </location>
</feature>
<reference evidence="2 3" key="1">
    <citation type="submission" date="2024-08" db="EMBL/GenBank/DDBJ databases">
        <authorList>
            <person name="Lu H."/>
        </authorList>
    </citation>
    <scope>NUCLEOTIDE SEQUENCE [LARGE SCALE GENOMIC DNA]</scope>
    <source>
        <strain evidence="2 3">BYS78W</strain>
    </source>
</reference>
<evidence type="ECO:0000256" key="1">
    <source>
        <dbReference type="SAM" id="Phobius"/>
    </source>
</evidence>
<sequence>MIWQWGLACIVAAAPILYWMRARRRDGGLGRTQWIELVNLTLGLVTMLLFLLYMARD</sequence>
<accession>A0ABW7HCE9</accession>
<keyword evidence="1" id="KW-0812">Transmembrane</keyword>
<proteinExistence type="predicted"/>
<organism evidence="2 3">
    <name type="scientific">Pelomonas candidula</name>
    <dbReference type="NCBI Taxonomy" id="3299025"/>
    <lineage>
        <taxon>Bacteria</taxon>
        <taxon>Pseudomonadati</taxon>
        <taxon>Pseudomonadota</taxon>
        <taxon>Betaproteobacteria</taxon>
        <taxon>Burkholderiales</taxon>
        <taxon>Sphaerotilaceae</taxon>
        <taxon>Roseateles</taxon>
    </lineage>
</organism>
<dbReference type="Proteomes" id="UP001606134">
    <property type="component" value="Unassembled WGS sequence"/>
</dbReference>
<protein>
    <submittedName>
        <fullName evidence="2">Uncharacterized protein</fullName>
    </submittedName>
</protein>
<evidence type="ECO:0000313" key="2">
    <source>
        <dbReference type="EMBL" id="MFG6487495.1"/>
    </source>
</evidence>
<name>A0ABW7HCE9_9BURK</name>
<evidence type="ECO:0000313" key="3">
    <source>
        <dbReference type="Proteomes" id="UP001606134"/>
    </source>
</evidence>
<dbReference type="RefSeq" id="WP_394410461.1">
    <property type="nucleotide sequence ID" value="NZ_JBIGIC010000005.1"/>
</dbReference>
<feature type="transmembrane region" description="Helical" evidence="1">
    <location>
        <begin position="34"/>
        <end position="55"/>
    </location>
</feature>